<keyword evidence="3" id="KW-1185">Reference proteome</keyword>
<comment type="caution">
    <text evidence="2">The sequence shown here is derived from an EMBL/GenBank/DDBJ whole genome shotgun (WGS) entry which is preliminary data.</text>
</comment>
<dbReference type="AlphaFoldDB" id="A0AA40DWZ8"/>
<dbReference type="Proteomes" id="UP001172102">
    <property type="component" value="Unassembled WGS sequence"/>
</dbReference>
<reference evidence="2" key="1">
    <citation type="submission" date="2023-06" db="EMBL/GenBank/DDBJ databases">
        <title>Genome-scale phylogeny and comparative genomics of the fungal order Sordariales.</title>
        <authorList>
            <consortium name="Lawrence Berkeley National Laboratory"/>
            <person name="Hensen N."/>
            <person name="Bonometti L."/>
            <person name="Westerberg I."/>
            <person name="Brannstrom I.O."/>
            <person name="Guillou S."/>
            <person name="Cros-Aarteil S."/>
            <person name="Calhoun S."/>
            <person name="Haridas S."/>
            <person name="Kuo A."/>
            <person name="Mondo S."/>
            <person name="Pangilinan J."/>
            <person name="Riley R."/>
            <person name="Labutti K."/>
            <person name="Andreopoulos B."/>
            <person name="Lipzen A."/>
            <person name="Chen C."/>
            <person name="Yanf M."/>
            <person name="Daum C."/>
            <person name="Ng V."/>
            <person name="Clum A."/>
            <person name="Steindorff A."/>
            <person name="Ohm R."/>
            <person name="Martin F."/>
            <person name="Silar P."/>
            <person name="Natvig D."/>
            <person name="Lalanne C."/>
            <person name="Gautier V."/>
            <person name="Ament-Velasquez S.L."/>
            <person name="Kruys A."/>
            <person name="Hutchinson M.I."/>
            <person name="Powell A.J."/>
            <person name="Barry K."/>
            <person name="Miller A.N."/>
            <person name="Grigoriev I.V."/>
            <person name="Debuchy R."/>
            <person name="Gladieux P."/>
            <person name="Thoren M.H."/>
            <person name="Johannesson H."/>
        </authorList>
    </citation>
    <scope>NUCLEOTIDE SEQUENCE</scope>
    <source>
        <strain evidence="2">SMH4607-1</strain>
    </source>
</reference>
<evidence type="ECO:0000256" key="1">
    <source>
        <dbReference type="SAM" id="MobiDB-lite"/>
    </source>
</evidence>
<gene>
    <name evidence="2" type="ORF">B0H67DRAFT_554510</name>
</gene>
<accession>A0AA40DWZ8</accession>
<proteinExistence type="predicted"/>
<dbReference type="EMBL" id="JAUKUA010000004">
    <property type="protein sequence ID" value="KAK0716136.1"/>
    <property type="molecule type" value="Genomic_DNA"/>
</dbReference>
<evidence type="ECO:0000313" key="3">
    <source>
        <dbReference type="Proteomes" id="UP001172102"/>
    </source>
</evidence>
<dbReference type="Gene3D" id="3.40.50.1820">
    <property type="entry name" value="alpha/beta hydrolase"/>
    <property type="match status" value="1"/>
</dbReference>
<sequence>MALRQTLSKPFTVEPTTDHTHTVVFLHRFPEATSDADLPDKVLSAKCTKNHKTLREQFPGIRWVFPFAKTGGHPYGNLTAKDKAAVGLSATQARSPYITQILLQEAERAGGLDHVILGGQGETAVAAHEAMASFPEISAGTLRPRSEQLPYGREVANFLRDTFHAPGWTDAVAHPRLAGFVGMHADSREVTRDIARYGVASKAPNDAPWVNTSIVVNTPHCFIHGGYKVQTTTWDGRRIDDFARFLAEELGVYRAVDPQETQPGGKETLTPKDRSQQKELVEKKKELNDAQKHALAMAKDKKANEALADKIRRRIEADKVERKFRQDREYQARLAREAREAEAQAQAQAQGSSSTKGQSSSKSQSRNPGFGPMDDEDDEDHFDRSEYGVVHRRDDDDGDQLQYRPKKRSGKQPPGRRAAGESEWETPSGVRGEMSEAQMRAFGLISEEGKVVVKNEGLEDGMVVVKTDNE</sequence>
<evidence type="ECO:0000313" key="2">
    <source>
        <dbReference type="EMBL" id="KAK0716136.1"/>
    </source>
</evidence>
<feature type="compositionally biased region" description="Basic and acidic residues" evidence="1">
    <location>
        <begin position="381"/>
        <end position="395"/>
    </location>
</feature>
<feature type="region of interest" description="Disordered" evidence="1">
    <location>
        <begin position="335"/>
        <end position="433"/>
    </location>
</feature>
<dbReference type="InterPro" id="IPR029058">
    <property type="entry name" value="AB_hydrolase_fold"/>
</dbReference>
<protein>
    <submittedName>
        <fullName evidence="2">Uncharacterized protein</fullName>
    </submittedName>
</protein>
<feature type="compositionally biased region" description="Low complexity" evidence="1">
    <location>
        <begin position="343"/>
        <end position="366"/>
    </location>
</feature>
<organism evidence="2 3">
    <name type="scientific">Lasiosphaeris hirsuta</name>
    <dbReference type="NCBI Taxonomy" id="260670"/>
    <lineage>
        <taxon>Eukaryota</taxon>
        <taxon>Fungi</taxon>
        <taxon>Dikarya</taxon>
        <taxon>Ascomycota</taxon>
        <taxon>Pezizomycotina</taxon>
        <taxon>Sordariomycetes</taxon>
        <taxon>Sordariomycetidae</taxon>
        <taxon>Sordariales</taxon>
        <taxon>Lasiosphaeriaceae</taxon>
        <taxon>Lasiosphaeris</taxon>
    </lineage>
</organism>
<name>A0AA40DWZ8_9PEZI</name>